<dbReference type="PRINTS" id="PR00032">
    <property type="entry name" value="HTHARAC"/>
</dbReference>
<dbReference type="InterPro" id="IPR018060">
    <property type="entry name" value="HTH_AraC"/>
</dbReference>
<evidence type="ECO:0000313" key="5">
    <source>
        <dbReference type="EMBL" id="ODM09003.1"/>
    </source>
</evidence>
<dbReference type="PATRIC" id="fig|1432052.4.peg.710"/>
<dbReference type="InterPro" id="IPR014710">
    <property type="entry name" value="RmlC-like_jellyroll"/>
</dbReference>
<reference evidence="5 6" key="1">
    <citation type="submission" date="2016-07" db="EMBL/GenBank/DDBJ databases">
        <title>Characterization of isolates of Eisenbergiella tayi derived from blood cultures, using whole genome sequencing.</title>
        <authorList>
            <person name="Burdz T."/>
            <person name="Wiebe D."/>
            <person name="Huynh C."/>
            <person name="Bernard K."/>
        </authorList>
    </citation>
    <scope>NUCLEOTIDE SEQUENCE [LARGE SCALE GENOMIC DNA]</scope>
    <source>
        <strain evidence="5 6">NML 110608</strain>
    </source>
</reference>
<dbReference type="Pfam" id="PF07883">
    <property type="entry name" value="Cupin_2"/>
    <property type="match status" value="1"/>
</dbReference>
<comment type="caution">
    <text evidence="5">The sequence shown here is derived from an EMBL/GenBank/DDBJ whole genome shotgun (WGS) entry which is preliminary data.</text>
</comment>
<dbReference type="SMART" id="SM00342">
    <property type="entry name" value="HTH_ARAC"/>
    <property type="match status" value="1"/>
</dbReference>
<accession>A0A1E3AJX3</accession>
<dbReference type="InterPro" id="IPR011051">
    <property type="entry name" value="RmlC_Cupin_sf"/>
</dbReference>
<dbReference type="GO" id="GO:0003700">
    <property type="term" value="F:DNA-binding transcription factor activity"/>
    <property type="evidence" value="ECO:0007669"/>
    <property type="project" value="InterPro"/>
</dbReference>
<organism evidence="5 6">
    <name type="scientific">Eisenbergiella tayi</name>
    <dbReference type="NCBI Taxonomy" id="1432052"/>
    <lineage>
        <taxon>Bacteria</taxon>
        <taxon>Bacillati</taxon>
        <taxon>Bacillota</taxon>
        <taxon>Clostridia</taxon>
        <taxon>Lachnospirales</taxon>
        <taxon>Lachnospiraceae</taxon>
        <taxon>Eisenbergiella</taxon>
    </lineage>
</organism>
<sequence length="288" mass="33801">MKFLDYPEQQKHGSQDFPYFFYHVTYIHPRYTMPYHWHPLCEIVHVISGHFRLQLEDCELFLSPGDSAFISSGVTHGGAPLEAQSCCYECLLLDLDTIFQSGSPTRVYEHKIFDLLNQKILIHNYFPAECTIINTTINHMLDLLRFKPDSYALLLQGYTFLLCGQLFQNQFYSRVPAMSTQKKVLHLKKVLTFIDDHYSEDIRLSDLAACANMNGNYFCRYFRELTHRTPLDYLNYYRVEAACEQLSYTNKTITEIAYDCGFHDASYFVKVFKRYKKVTPSEYTKADF</sequence>
<dbReference type="PROSITE" id="PS00041">
    <property type="entry name" value="HTH_ARAC_FAMILY_1"/>
    <property type="match status" value="1"/>
</dbReference>
<dbReference type="AlphaFoldDB" id="A0A1E3AJX3"/>
<dbReference type="Gene3D" id="2.60.120.10">
    <property type="entry name" value="Jelly Rolls"/>
    <property type="match status" value="1"/>
</dbReference>
<protein>
    <submittedName>
        <fullName evidence="5">HTH-type transcriptional regulator ChbR</fullName>
    </submittedName>
</protein>
<dbReference type="Proteomes" id="UP000094067">
    <property type="component" value="Unassembled WGS sequence"/>
</dbReference>
<dbReference type="InterPro" id="IPR020449">
    <property type="entry name" value="Tscrpt_reg_AraC-type_HTH"/>
</dbReference>
<gene>
    <name evidence="5" type="primary">chbR_1</name>
    <name evidence="5" type="ORF">BEI61_00632</name>
</gene>
<evidence type="ECO:0000256" key="3">
    <source>
        <dbReference type="ARBA" id="ARBA00023163"/>
    </source>
</evidence>
<dbReference type="GO" id="GO:0043565">
    <property type="term" value="F:sequence-specific DNA binding"/>
    <property type="evidence" value="ECO:0007669"/>
    <property type="project" value="InterPro"/>
</dbReference>
<dbReference type="RefSeq" id="WP_069151206.1">
    <property type="nucleotide sequence ID" value="NZ_MCGH01000001.1"/>
</dbReference>
<dbReference type="EMBL" id="MCGH01000001">
    <property type="protein sequence ID" value="ODM09003.1"/>
    <property type="molecule type" value="Genomic_DNA"/>
</dbReference>
<dbReference type="InterPro" id="IPR018062">
    <property type="entry name" value="HTH_AraC-typ_CS"/>
</dbReference>
<keyword evidence="3" id="KW-0804">Transcription</keyword>
<dbReference type="SUPFAM" id="SSF46689">
    <property type="entry name" value="Homeodomain-like"/>
    <property type="match status" value="2"/>
</dbReference>
<feature type="domain" description="HTH araC/xylS-type" evidence="4">
    <location>
        <begin position="188"/>
        <end position="286"/>
    </location>
</feature>
<dbReference type="PANTHER" id="PTHR43280">
    <property type="entry name" value="ARAC-FAMILY TRANSCRIPTIONAL REGULATOR"/>
    <property type="match status" value="1"/>
</dbReference>
<dbReference type="PANTHER" id="PTHR43280:SF2">
    <property type="entry name" value="HTH-TYPE TRANSCRIPTIONAL REGULATOR EXSA"/>
    <property type="match status" value="1"/>
</dbReference>
<evidence type="ECO:0000256" key="1">
    <source>
        <dbReference type="ARBA" id="ARBA00023015"/>
    </source>
</evidence>
<dbReference type="SUPFAM" id="SSF51182">
    <property type="entry name" value="RmlC-like cupins"/>
    <property type="match status" value="1"/>
</dbReference>
<proteinExistence type="predicted"/>
<evidence type="ECO:0000259" key="4">
    <source>
        <dbReference type="PROSITE" id="PS01124"/>
    </source>
</evidence>
<dbReference type="InterPro" id="IPR009057">
    <property type="entry name" value="Homeodomain-like_sf"/>
</dbReference>
<dbReference type="Pfam" id="PF12833">
    <property type="entry name" value="HTH_18"/>
    <property type="match status" value="1"/>
</dbReference>
<keyword evidence="1" id="KW-0805">Transcription regulation</keyword>
<keyword evidence="2" id="KW-0238">DNA-binding</keyword>
<dbReference type="InterPro" id="IPR013096">
    <property type="entry name" value="Cupin_2"/>
</dbReference>
<name>A0A1E3AJX3_9FIRM</name>
<dbReference type="PROSITE" id="PS01124">
    <property type="entry name" value="HTH_ARAC_FAMILY_2"/>
    <property type="match status" value="1"/>
</dbReference>
<dbReference type="Gene3D" id="1.10.10.60">
    <property type="entry name" value="Homeodomain-like"/>
    <property type="match status" value="2"/>
</dbReference>
<evidence type="ECO:0000313" key="6">
    <source>
        <dbReference type="Proteomes" id="UP000094067"/>
    </source>
</evidence>
<evidence type="ECO:0000256" key="2">
    <source>
        <dbReference type="ARBA" id="ARBA00023125"/>
    </source>
</evidence>